<dbReference type="GO" id="GO:0006777">
    <property type="term" value="P:Mo-molybdopterin cofactor biosynthetic process"/>
    <property type="evidence" value="ECO:0007669"/>
    <property type="project" value="UniProtKB-UniRule"/>
</dbReference>
<evidence type="ECO:0000256" key="5">
    <source>
        <dbReference type="ARBA" id="ARBA00047317"/>
    </source>
</evidence>
<dbReference type="GO" id="GO:0061599">
    <property type="term" value="F:molybdopterin molybdotransferase activity"/>
    <property type="evidence" value="ECO:0007669"/>
    <property type="project" value="UniProtKB-UniRule"/>
</dbReference>
<protein>
    <recommendedName>
        <fullName evidence="6">Molybdopterin molybdenumtransferase</fullName>
        <ecNumber evidence="6">2.10.1.1</ecNumber>
    </recommendedName>
</protein>
<dbReference type="EMBL" id="CP007141">
    <property type="protein sequence ID" value="AJC73134.1"/>
    <property type="molecule type" value="Genomic_DNA"/>
</dbReference>
<proteinExistence type="inferred from homology"/>
<name>A0A0X1KPJ7_9THEM</name>
<dbReference type="InterPro" id="IPR001453">
    <property type="entry name" value="MoaB/Mog_dom"/>
</dbReference>
<dbReference type="SUPFAM" id="SSF63867">
    <property type="entry name" value="MoeA C-terminal domain-like"/>
    <property type="match status" value="1"/>
</dbReference>
<dbReference type="KEGG" id="phy:AJ81_01735"/>
<evidence type="ECO:0000259" key="7">
    <source>
        <dbReference type="SMART" id="SM00852"/>
    </source>
</evidence>
<dbReference type="SUPFAM" id="SSF53218">
    <property type="entry name" value="Molybdenum cofactor biosynthesis proteins"/>
    <property type="match status" value="1"/>
</dbReference>
<organism evidence="8 9">
    <name type="scientific">Pseudothermotoga hypogea DSM 11164 = NBRC 106472</name>
    <dbReference type="NCBI Taxonomy" id="1123384"/>
    <lineage>
        <taxon>Bacteria</taxon>
        <taxon>Thermotogati</taxon>
        <taxon>Thermotogota</taxon>
        <taxon>Thermotogae</taxon>
        <taxon>Thermotogales</taxon>
        <taxon>Thermotogaceae</taxon>
        <taxon>Pseudothermotoga</taxon>
    </lineage>
</organism>
<keyword evidence="6" id="KW-0479">Metal-binding</keyword>
<evidence type="ECO:0000256" key="3">
    <source>
        <dbReference type="ARBA" id="ARBA00010763"/>
    </source>
</evidence>
<sequence length="413" mass="46099">MKFLKLASLDQVYSEYFHRVKPIDETLEVPTLESLGFVCAEDVLASQNLPGFDKSLVDGYAVRSKDTIGASTNFPVMLRVAFEVKVGEEPKRAINENEAAWVATGAMLPEGANAVVMVEHTQRFDEYVEVMKPVAVGENVLRMDEDVRKNELVLAKGERIKPGHLQLLLQLGVERLKVFRRAKVGVISTGDEIVEPFVEKKSLVQVRDSNGYGLVAWLRSLHFEANRVGLCRDDEDELFRTLRSRFDEYDVLVVSGGSSIGARDFTEAAINRLGKPGVLFHGILIQPGKPTVLAIVNGKPVVGLPGNPVSFTISAKFVLIPILRKLENEKDFLFKPSGMVKLTRNVYSRQGREQFIRVKLLVRHGQVWAEPLESETAQVSNLVKAEGVIRVPPDVEGLYEGELAEFYPLWLGW</sequence>
<dbReference type="EC" id="2.10.1.1" evidence="6"/>
<dbReference type="Gene3D" id="3.40.980.10">
    <property type="entry name" value="MoaB/Mog-like domain"/>
    <property type="match status" value="1"/>
</dbReference>
<dbReference type="PANTHER" id="PTHR10192">
    <property type="entry name" value="MOLYBDOPTERIN BIOSYNTHESIS PROTEIN"/>
    <property type="match status" value="1"/>
</dbReference>
<dbReference type="PANTHER" id="PTHR10192:SF5">
    <property type="entry name" value="GEPHYRIN"/>
    <property type="match status" value="1"/>
</dbReference>
<evidence type="ECO:0000313" key="8">
    <source>
        <dbReference type="EMBL" id="AJC73134.1"/>
    </source>
</evidence>
<keyword evidence="6" id="KW-0808">Transferase</keyword>
<dbReference type="Gene3D" id="3.90.105.10">
    <property type="entry name" value="Molybdopterin biosynthesis moea protein, domain 2"/>
    <property type="match status" value="1"/>
</dbReference>
<comment type="catalytic activity">
    <reaction evidence="5">
        <text>adenylyl-molybdopterin + molybdate = Mo-molybdopterin + AMP + H(+)</text>
        <dbReference type="Rhea" id="RHEA:35047"/>
        <dbReference type="ChEBI" id="CHEBI:15378"/>
        <dbReference type="ChEBI" id="CHEBI:36264"/>
        <dbReference type="ChEBI" id="CHEBI:62727"/>
        <dbReference type="ChEBI" id="CHEBI:71302"/>
        <dbReference type="ChEBI" id="CHEBI:456215"/>
        <dbReference type="EC" id="2.10.1.1"/>
    </reaction>
</comment>
<dbReference type="SUPFAM" id="SSF63882">
    <property type="entry name" value="MoeA N-terminal region -like"/>
    <property type="match status" value="1"/>
</dbReference>
<dbReference type="AlphaFoldDB" id="A0A0X1KPJ7"/>
<dbReference type="Pfam" id="PF03453">
    <property type="entry name" value="MoeA_N"/>
    <property type="match status" value="1"/>
</dbReference>
<dbReference type="NCBIfam" id="TIGR00177">
    <property type="entry name" value="molyb_syn"/>
    <property type="match status" value="1"/>
</dbReference>
<dbReference type="InterPro" id="IPR038987">
    <property type="entry name" value="MoeA-like"/>
</dbReference>
<dbReference type="OrthoDB" id="9804758at2"/>
<dbReference type="STRING" id="1123384.AJ81_01735"/>
<dbReference type="InterPro" id="IPR036135">
    <property type="entry name" value="MoeA_linker/N_sf"/>
</dbReference>
<dbReference type="Gene3D" id="2.40.340.10">
    <property type="entry name" value="MoeA, C-terminal, domain IV"/>
    <property type="match status" value="1"/>
</dbReference>
<keyword evidence="6" id="KW-0500">Molybdenum</keyword>
<comment type="cofactor">
    <cofactor evidence="6">
        <name>Mg(2+)</name>
        <dbReference type="ChEBI" id="CHEBI:18420"/>
    </cofactor>
</comment>
<dbReference type="PATRIC" id="fig|1123384.7.peg.344"/>
<dbReference type="Gene3D" id="2.170.190.11">
    <property type="entry name" value="Molybdopterin biosynthesis moea protein, domain 3"/>
    <property type="match status" value="1"/>
</dbReference>
<dbReference type="Pfam" id="PF00994">
    <property type="entry name" value="MoCF_biosynth"/>
    <property type="match status" value="1"/>
</dbReference>
<dbReference type="PaxDb" id="1123384-AJ81_01735"/>
<dbReference type="Proteomes" id="UP000077469">
    <property type="component" value="Chromosome"/>
</dbReference>
<keyword evidence="4 6" id="KW-0501">Molybdenum cofactor biosynthesis</keyword>
<gene>
    <name evidence="8" type="ORF">AJ81_01735</name>
</gene>
<dbReference type="InterPro" id="IPR005110">
    <property type="entry name" value="MoeA_linker/N"/>
</dbReference>
<dbReference type="NCBIfam" id="NF045515">
    <property type="entry name" value="Glp_gephyrin"/>
    <property type="match status" value="1"/>
</dbReference>
<dbReference type="UniPathway" id="UPA00344"/>
<comment type="similarity">
    <text evidence="3 6">Belongs to the MoeA family.</text>
</comment>
<dbReference type="InterPro" id="IPR036688">
    <property type="entry name" value="MoeA_C_domain_IV_sf"/>
</dbReference>
<dbReference type="RefSeq" id="WP_031503511.1">
    <property type="nucleotide sequence ID" value="NC_022795.1"/>
</dbReference>
<dbReference type="InterPro" id="IPR036425">
    <property type="entry name" value="MoaB/Mog-like_dom_sf"/>
</dbReference>
<dbReference type="GO" id="GO:0005829">
    <property type="term" value="C:cytosol"/>
    <property type="evidence" value="ECO:0007669"/>
    <property type="project" value="TreeGrafter"/>
</dbReference>
<dbReference type="SMART" id="SM00852">
    <property type="entry name" value="MoCF_biosynth"/>
    <property type="match status" value="1"/>
</dbReference>
<reference evidence="8 9" key="1">
    <citation type="submission" date="2014-01" db="EMBL/GenBank/DDBJ databases">
        <title>Genome sequencing of Thermotog hypogea.</title>
        <authorList>
            <person name="Zhang X."/>
            <person name="Alvare G."/>
            <person name="Fristensky B."/>
            <person name="Chen L."/>
            <person name="Suen T."/>
            <person name="Chen Q."/>
            <person name="Ma K."/>
        </authorList>
    </citation>
    <scope>NUCLEOTIDE SEQUENCE [LARGE SCALE GENOMIC DNA]</scope>
    <source>
        <strain evidence="8 9">DSM 11164</strain>
    </source>
</reference>
<evidence type="ECO:0000256" key="6">
    <source>
        <dbReference type="RuleBase" id="RU365090"/>
    </source>
</evidence>
<evidence type="ECO:0000256" key="1">
    <source>
        <dbReference type="ARBA" id="ARBA00002901"/>
    </source>
</evidence>
<keyword evidence="9" id="KW-1185">Reference proteome</keyword>
<evidence type="ECO:0000256" key="4">
    <source>
        <dbReference type="ARBA" id="ARBA00023150"/>
    </source>
</evidence>
<evidence type="ECO:0000256" key="2">
    <source>
        <dbReference type="ARBA" id="ARBA00005046"/>
    </source>
</evidence>
<dbReference type="CDD" id="cd00887">
    <property type="entry name" value="MoeA"/>
    <property type="match status" value="1"/>
</dbReference>
<evidence type="ECO:0000313" key="9">
    <source>
        <dbReference type="Proteomes" id="UP000077469"/>
    </source>
</evidence>
<feature type="domain" description="MoaB/Mog" evidence="7">
    <location>
        <begin position="185"/>
        <end position="325"/>
    </location>
</feature>
<comment type="function">
    <text evidence="1 6">Catalyzes the insertion of molybdate into adenylated molybdopterin with the concomitant release of AMP.</text>
</comment>
<dbReference type="Pfam" id="PF03454">
    <property type="entry name" value="MoeA_C"/>
    <property type="match status" value="1"/>
</dbReference>
<accession>A0A0X1KPJ7</accession>
<keyword evidence="6" id="KW-0460">Magnesium</keyword>
<comment type="pathway">
    <text evidence="2 6">Cofactor biosynthesis; molybdopterin biosynthesis.</text>
</comment>
<dbReference type="GO" id="GO:0046872">
    <property type="term" value="F:metal ion binding"/>
    <property type="evidence" value="ECO:0007669"/>
    <property type="project" value="UniProtKB-UniRule"/>
</dbReference>
<dbReference type="InterPro" id="IPR005111">
    <property type="entry name" value="MoeA_C_domain_IV"/>
</dbReference>